<protein>
    <recommendedName>
        <fullName evidence="4">RBR-type E3 ubiquitin transferase</fullName>
        <ecNumber evidence="4">2.3.2.31</ecNumber>
    </recommendedName>
</protein>
<keyword evidence="10 11" id="KW-0862">Zinc</keyword>
<dbReference type="GO" id="GO:0003676">
    <property type="term" value="F:nucleic acid binding"/>
    <property type="evidence" value="ECO:0007669"/>
    <property type="project" value="InterPro"/>
</dbReference>
<comment type="catalytic activity">
    <reaction evidence="1">
        <text>[E2 ubiquitin-conjugating enzyme]-S-ubiquitinyl-L-cysteine + [acceptor protein]-L-lysine = [E2 ubiquitin-conjugating enzyme]-L-cysteine + [acceptor protein]-N(6)-ubiquitinyl-L-lysine.</text>
        <dbReference type="EC" id="2.3.2.31"/>
    </reaction>
</comment>
<feature type="domain" description="RING-type" evidence="15">
    <location>
        <begin position="303"/>
        <end position="520"/>
    </location>
</feature>
<dbReference type="InterPro" id="IPR002867">
    <property type="entry name" value="IBR_dom"/>
</dbReference>
<dbReference type="Pfam" id="PF00642">
    <property type="entry name" value="zf-CCCH"/>
    <property type="match status" value="1"/>
</dbReference>
<dbReference type="PROSITE" id="PS51873">
    <property type="entry name" value="TRIAD"/>
    <property type="match status" value="1"/>
</dbReference>
<evidence type="ECO:0000256" key="2">
    <source>
        <dbReference type="ARBA" id="ARBA00003976"/>
    </source>
</evidence>
<feature type="zinc finger region" description="C3H1-type" evidence="11">
    <location>
        <begin position="570"/>
        <end position="596"/>
    </location>
</feature>
<dbReference type="InterPro" id="IPR001841">
    <property type="entry name" value="Znf_RING"/>
</dbReference>
<reference evidence="16" key="2">
    <citation type="submission" date="2020-11" db="EMBL/GenBank/DDBJ databases">
        <authorList>
            <person name="Cecchin M."/>
            <person name="Marcolungo L."/>
            <person name="Rossato M."/>
            <person name="Girolomoni L."/>
            <person name="Cosentino E."/>
            <person name="Cuine S."/>
            <person name="Li-Beisson Y."/>
            <person name="Delledonne M."/>
            <person name="Ballottari M."/>
        </authorList>
    </citation>
    <scope>NUCLEOTIDE SEQUENCE</scope>
    <source>
        <strain evidence="16">211/11P</strain>
        <tissue evidence="16">Whole cell</tissue>
    </source>
</reference>
<dbReference type="InterPro" id="IPR000571">
    <property type="entry name" value="Znf_CCCH"/>
</dbReference>
<dbReference type="InterPro" id="IPR044066">
    <property type="entry name" value="TRIAD_supradom"/>
</dbReference>
<dbReference type="Gene3D" id="3.30.40.10">
    <property type="entry name" value="Zinc/RING finger domain, C3HC4 (zinc finger)"/>
    <property type="match status" value="1"/>
</dbReference>
<keyword evidence="6 11" id="KW-0479">Metal-binding</keyword>
<gene>
    <name evidence="16" type="ORF">D9Q98_005606</name>
</gene>
<evidence type="ECO:0000256" key="8">
    <source>
        <dbReference type="ARBA" id="ARBA00022771"/>
    </source>
</evidence>
<evidence type="ECO:0000256" key="4">
    <source>
        <dbReference type="ARBA" id="ARBA00012251"/>
    </source>
</evidence>
<feature type="compositionally biased region" description="Basic and acidic residues" evidence="12">
    <location>
        <begin position="281"/>
        <end position="300"/>
    </location>
</feature>
<dbReference type="InterPro" id="IPR002156">
    <property type="entry name" value="RNaseH_domain"/>
</dbReference>
<dbReference type="SMART" id="SM00356">
    <property type="entry name" value="ZnF_C3H1"/>
    <property type="match status" value="1"/>
</dbReference>
<dbReference type="GO" id="GO:0004523">
    <property type="term" value="F:RNA-DNA hybrid ribonuclease activity"/>
    <property type="evidence" value="ECO:0007669"/>
    <property type="project" value="InterPro"/>
</dbReference>
<evidence type="ECO:0000313" key="16">
    <source>
        <dbReference type="EMBL" id="KAI3429517.1"/>
    </source>
</evidence>
<dbReference type="GO" id="GO:0008270">
    <property type="term" value="F:zinc ion binding"/>
    <property type="evidence" value="ECO:0007669"/>
    <property type="project" value="UniProtKB-KW"/>
</dbReference>
<dbReference type="InterPro" id="IPR036397">
    <property type="entry name" value="RNaseH_sf"/>
</dbReference>
<evidence type="ECO:0000256" key="3">
    <source>
        <dbReference type="ARBA" id="ARBA00005884"/>
    </source>
</evidence>
<accession>A0A9D4YW08</accession>
<dbReference type="OrthoDB" id="541961at2759"/>
<dbReference type="EC" id="2.3.2.31" evidence="4"/>
<dbReference type="PROSITE" id="PS50089">
    <property type="entry name" value="ZF_RING_2"/>
    <property type="match status" value="1"/>
</dbReference>
<dbReference type="Gene3D" id="4.10.1000.10">
    <property type="entry name" value="Zinc finger, CCCH-type"/>
    <property type="match status" value="1"/>
</dbReference>
<dbReference type="AlphaFoldDB" id="A0A9D4YW08"/>
<dbReference type="SMART" id="SM00647">
    <property type="entry name" value="IBR"/>
    <property type="match status" value="2"/>
</dbReference>
<comment type="caution">
    <text evidence="16">The sequence shown here is derived from an EMBL/GenBank/DDBJ whole genome shotgun (WGS) entry which is preliminary data.</text>
</comment>
<dbReference type="GO" id="GO:0061630">
    <property type="term" value="F:ubiquitin protein ligase activity"/>
    <property type="evidence" value="ECO:0007669"/>
    <property type="project" value="UniProtKB-EC"/>
</dbReference>
<dbReference type="CDD" id="cd22584">
    <property type="entry name" value="Rcat_RBR_unk"/>
    <property type="match status" value="1"/>
</dbReference>
<keyword evidence="5" id="KW-0808">Transferase</keyword>
<dbReference type="GO" id="GO:0016567">
    <property type="term" value="P:protein ubiquitination"/>
    <property type="evidence" value="ECO:0007669"/>
    <property type="project" value="InterPro"/>
</dbReference>
<dbReference type="EMBL" id="SIDB01000008">
    <property type="protein sequence ID" value="KAI3429517.1"/>
    <property type="molecule type" value="Genomic_DNA"/>
</dbReference>
<evidence type="ECO:0000256" key="10">
    <source>
        <dbReference type="ARBA" id="ARBA00022833"/>
    </source>
</evidence>
<keyword evidence="8 11" id="KW-0863">Zinc-finger</keyword>
<name>A0A9D4YW08_CHLVU</name>
<evidence type="ECO:0000256" key="1">
    <source>
        <dbReference type="ARBA" id="ARBA00001798"/>
    </source>
</evidence>
<dbReference type="SUPFAM" id="SSF57850">
    <property type="entry name" value="RING/U-box"/>
    <property type="match status" value="3"/>
</dbReference>
<organism evidence="16 17">
    <name type="scientific">Chlorella vulgaris</name>
    <name type="common">Green alga</name>
    <dbReference type="NCBI Taxonomy" id="3077"/>
    <lineage>
        <taxon>Eukaryota</taxon>
        <taxon>Viridiplantae</taxon>
        <taxon>Chlorophyta</taxon>
        <taxon>core chlorophytes</taxon>
        <taxon>Trebouxiophyceae</taxon>
        <taxon>Chlorellales</taxon>
        <taxon>Chlorellaceae</taxon>
        <taxon>Chlorella clade</taxon>
        <taxon>Chlorella</taxon>
    </lineage>
</organism>
<dbReference type="SUPFAM" id="SSF90229">
    <property type="entry name" value="CCCH zinc finger"/>
    <property type="match status" value="1"/>
</dbReference>
<dbReference type="InterPro" id="IPR036855">
    <property type="entry name" value="Znf_CCCH_sf"/>
</dbReference>
<dbReference type="Pfam" id="PF13456">
    <property type="entry name" value="RVT_3"/>
    <property type="match status" value="1"/>
</dbReference>
<dbReference type="InterPro" id="IPR017907">
    <property type="entry name" value="Znf_RING_CS"/>
</dbReference>
<feature type="domain" description="RING-type" evidence="13">
    <location>
        <begin position="307"/>
        <end position="352"/>
    </location>
</feature>
<evidence type="ECO:0000256" key="11">
    <source>
        <dbReference type="PROSITE-ProRule" id="PRU00723"/>
    </source>
</evidence>
<keyword evidence="9" id="KW-0833">Ubl conjugation pathway</keyword>
<dbReference type="Proteomes" id="UP001055712">
    <property type="component" value="Unassembled WGS sequence"/>
</dbReference>
<dbReference type="PROSITE" id="PS00518">
    <property type="entry name" value="ZF_RING_1"/>
    <property type="match status" value="1"/>
</dbReference>
<evidence type="ECO:0000259" key="14">
    <source>
        <dbReference type="PROSITE" id="PS50103"/>
    </source>
</evidence>
<comment type="function">
    <text evidence="2">Might act as an E3 ubiquitin-protein ligase, or as part of E3 complex, which accepts ubiquitin from specific E2 ubiquitin-conjugating enzymes and then transfers it to substrates.</text>
</comment>
<dbReference type="InterPro" id="IPR031127">
    <property type="entry name" value="E3_UB_ligase_RBR"/>
</dbReference>
<dbReference type="Pfam" id="PF01485">
    <property type="entry name" value="IBR"/>
    <property type="match status" value="2"/>
</dbReference>
<evidence type="ECO:0000256" key="6">
    <source>
        <dbReference type="ARBA" id="ARBA00022723"/>
    </source>
</evidence>
<dbReference type="Gene3D" id="3.30.420.10">
    <property type="entry name" value="Ribonuclease H-like superfamily/Ribonuclease H"/>
    <property type="match status" value="1"/>
</dbReference>
<keyword evidence="7" id="KW-0677">Repeat</keyword>
<evidence type="ECO:0000256" key="9">
    <source>
        <dbReference type="ARBA" id="ARBA00022786"/>
    </source>
</evidence>
<evidence type="ECO:0000259" key="15">
    <source>
        <dbReference type="PROSITE" id="PS51873"/>
    </source>
</evidence>
<evidence type="ECO:0000256" key="12">
    <source>
        <dbReference type="SAM" id="MobiDB-lite"/>
    </source>
</evidence>
<proteinExistence type="inferred from homology"/>
<feature type="region of interest" description="Disordered" evidence="12">
    <location>
        <begin position="273"/>
        <end position="300"/>
    </location>
</feature>
<dbReference type="PROSITE" id="PS50103">
    <property type="entry name" value="ZF_C3H1"/>
    <property type="match status" value="1"/>
</dbReference>
<sequence>MADIADEVTAVQVALEQAQSNLADFELARGLQRHEFYGSGACGDGSGLDSSGGSEAGDELSEVKLAMEFEVLQLTEQLQQLQDQQLARDLQRSLLEEASRQALDHRLAASIGDHEKEGPSSAAVNALGQSMAACTLSDSIQLRLAFEAEMEGSDSGRAGCGAAISSPAGDVMWEGSAVLNHASLETARLTSCVLGLEAATSLGLGSSITLQLEHGSAAVLTKLTAQAGSPSSSSNGPLIEQAQQMLGRFTVCSANRVSTDSKEVQRAAQLARAALRPAPHSHHEAAGLKGRTTDQEGDQRPTRDDSCAICLQDVPASQFHVIGGCLHRFCRHCLCSHAQTLIRSRAYPVMCPDPECAEAISSPECILLLAGSADDVSMYKQVEAEASIPDQLRCYCPNPRCSVPFLLEAEPAVDSPVYCPACSTKICAFCGIVWHKGCGCKEYQALPSDFRQPEDVALLHVAQQRRWRRCGGCKHMIERNEGCNHMTCTCGFEFCYICGTPWEKVPGHKSRQRCSCELFDTTPVRDNPGPGPDDGVQPFNLDFARFVVQTLGINDDDIPAHVPPHVRNVYKTEQCMYFVQGNCRRGNLCYFAHGNAEERIAGRAGSRRRR</sequence>
<keyword evidence="17" id="KW-1185">Reference proteome</keyword>
<dbReference type="InterPro" id="IPR013083">
    <property type="entry name" value="Znf_RING/FYVE/PHD"/>
</dbReference>
<reference evidence="16" key="1">
    <citation type="journal article" date="2019" name="Plant J.">
        <title>Chlorella vulgaris genome assembly and annotation reveals the molecular basis for metabolic acclimation to high light conditions.</title>
        <authorList>
            <person name="Cecchin M."/>
            <person name="Marcolungo L."/>
            <person name="Rossato M."/>
            <person name="Girolomoni L."/>
            <person name="Cosentino E."/>
            <person name="Cuine S."/>
            <person name="Li-Beisson Y."/>
            <person name="Delledonne M."/>
            <person name="Ballottari M."/>
        </authorList>
    </citation>
    <scope>NUCLEOTIDE SEQUENCE</scope>
    <source>
        <strain evidence="16">211/11P</strain>
    </source>
</reference>
<evidence type="ECO:0000256" key="5">
    <source>
        <dbReference type="ARBA" id="ARBA00022679"/>
    </source>
</evidence>
<evidence type="ECO:0000313" key="17">
    <source>
        <dbReference type="Proteomes" id="UP001055712"/>
    </source>
</evidence>
<evidence type="ECO:0000256" key="7">
    <source>
        <dbReference type="ARBA" id="ARBA00022737"/>
    </source>
</evidence>
<dbReference type="PANTHER" id="PTHR11685">
    <property type="entry name" value="RBR FAMILY RING FINGER AND IBR DOMAIN-CONTAINING"/>
    <property type="match status" value="1"/>
</dbReference>
<feature type="domain" description="C3H1-type" evidence="14">
    <location>
        <begin position="570"/>
        <end position="596"/>
    </location>
</feature>
<comment type="similarity">
    <text evidence="3">Belongs to the RBR family. Ariadne subfamily.</text>
</comment>
<evidence type="ECO:0000259" key="13">
    <source>
        <dbReference type="PROSITE" id="PS50089"/>
    </source>
</evidence>
<dbReference type="Gene3D" id="1.20.120.1750">
    <property type="match status" value="1"/>
</dbReference>